<evidence type="ECO:0000256" key="5">
    <source>
        <dbReference type="ARBA" id="ARBA00023136"/>
    </source>
</evidence>
<dbReference type="Gene3D" id="3.40.1710.10">
    <property type="entry name" value="abc type-2 transporter like domain"/>
    <property type="match status" value="1"/>
</dbReference>
<dbReference type="PANTHER" id="PTHR30294">
    <property type="entry name" value="MEMBRANE COMPONENT OF ABC TRANSPORTER YHHJ-RELATED"/>
    <property type="match status" value="1"/>
</dbReference>
<dbReference type="PANTHER" id="PTHR30294:SF29">
    <property type="entry name" value="MULTIDRUG ABC TRANSPORTER PERMEASE YBHS-RELATED"/>
    <property type="match status" value="1"/>
</dbReference>
<name>A0A6L5X5I3_9FIRM</name>
<sequence length="424" mass="46481">MRQLIIYTELQIKKVFRTYPAMLLMTCLLALILGAMLYLQSSKAASTMTGDEDSKAAIGIVGSDSSPYLKMGIRLLQNLDPSKVAVRFQQLSHKDALASLKKGKLNAVIIIPEGLTDKLLSGDVSSKMTLILPDSGASLEPLLIRELSACVSVIIGQMESASYALADFYTASGVTSAEDISDAQTDLLYMSIRKLLSRSQMFTLRRMKTAGTLTIESYYLCAMFLLLVLLTGVMCAGNYIRTDHSIEVLLHIRGFHAFSQIVSEYLSLVLFMLLLGAVFMPASGLGLSKMPIVFSELSSGTHGFFRNYLFFSLKAFPVVLMAAALDLLLYELADSLISGVLLQFLASVLLAYLSGVFYPLSSLPSAIRVLSPYLPTGQAMLYLRKSLIRGNSILIPLVYLLTETAVFILLAICLRKRKLSWSHA</sequence>
<dbReference type="EMBL" id="VULZ01000013">
    <property type="protein sequence ID" value="MSS15631.1"/>
    <property type="molecule type" value="Genomic_DNA"/>
</dbReference>
<feature type="transmembrane region" description="Helical" evidence="6">
    <location>
        <begin position="393"/>
        <end position="414"/>
    </location>
</feature>
<comment type="caution">
    <text evidence="8">The sequence shown here is derived from an EMBL/GenBank/DDBJ whole genome shotgun (WGS) entry which is preliminary data.</text>
</comment>
<feature type="transmembrane region" description="Helical" evidence="6">
    <location>
        <begin position="261"/>
        <end position="288"/>
    </location>
</feature>
<dbReference type="GO" id="GO:0005886">
    <property type="term" value="C:plasma membrane"/>
    <property type="evidence" value="ECO:0007669"/>
    <property type="project" value="UniProtKB-SubCell"/>
</dbReference>
<feature type="transmembrane region" description="Helical" evidence="6">
    <location>
        <begin position="217"/>
        <end position="240"/>
    </location>
</feature>
<organism evidence="8 9">
    <name type="scientific">Porcincola intestinalis</name>
    <dbReference type="NCBI Taxonomy" id="2606632"/>
    <lineage>
        <taxon>Bacteria</taxon>
        <taxon>Bacillati</taxon>
        <taxon>Bacillota</taxon>
        <taxon>Clostridia</taxon>
        <taxon>Lachnospirales</taxon>
        <taxon>Lachnospiraceae</taxon>
        <taxon>Porcincola</taxon>
    </lineage>
</organism>
<dbReference type="InterPro" id="IPR051449">
    <property type="entry name" value="ABC-2_transporter_component"/>
</dbReference>
<dbReference type="InterPro" id="IPR013525">
    <property type="entry name" value="ABC2_TM"/>
</dbReference>
<evidence type="ECO:0000256" key="4">
    <source>
        <dbReference type="ARBA" id="ARBA00022989"/>
    </source>
</evidence>
<feature type="domain" description="ABC-2 type transporter transmembrane" evidence="7">
    <location>
        <begin position="22"/>
        <end position="412"/>
    </location>
</feature>
<evidence type="ECO:0000256" key="2">
    <source>
        <dbReference type="ARBA" id="ARBA00022475"/>
    </source>
</evidence>
<evidence type="ECO:0000256" key="6">
    <source>
        <dbReference type="SAM" id="Phobius"/>
    </source>
</evidence>
<comment type="subcellular location">
    <subcellularLocation>
        <location evidence="1">Cell membrane</location>
        <topology evidence="1">Multi-pass membrane protein</topology>
    </subcellularLocation>
</comment>
<keyword evidence="4 6" id="KW-1133">Transmembrane helix</keyword>
<keyword evidence="5 6" id="KW-0472">Membrane</keyword>
<keyword evidence="3 6" id="KW-0812">Transmembrane</keyword>
<feature type="transmembrane region" description="Helical" evidence="6">
    <location>
        <begin position="336"/>
        <end position="358"/>
    </location>
</feature>
<dbReference type="Pfam" id="PF12698">
    <property type="entry name" value="ABC2_membrane_3"/>
    <property type="match status" value="1"/>
</dbReference>
<dbReference type="AlphaFoldDB" id="A0A6L5X5I3"/>
<dbReference type="Proteomes" id="UP000481852">
    <property type="component" value="Unassembled WGS sequence"/>
</dbReference>
<feature type="transmembrane region" description="Helical" evidence="6">
    <location>
        <begin position="21"/>
        <end position="39"/>
    </location>
</feature>
<reference evidence="8 9" key="1">
    <citation type="submission" date="2019-08" db="EMBL/GenBank/DDBJ databases">
        <title>In-depth cultivation of the pig gut microbiome towards novel bacterial diversity and tailored functional studies.</title>
        <authorList>
            <person name="Wylensek D."/>
            <person name="Hitch T.C.A."/>
            <person name="Clavel T."/>
        </authorList>
    </citation>
    <scope>NUCLEOTIDE SEQUENCE [LARGE SCALE GENOMIC DNA]</scope>
    <source>
        <strain evidence="8 9">Oil+RF-744-WCA-WT-11</strain>
    </source>
</reference>
<accession>A0A6L5X5I3</accession>
<protein>
    <submittedName>
        <fullName evidence="8">ABC transporter permease</fullName>
    </submittedName>
</protein>
<keyword evidence="2" id="KW-1003">Cell membrane</keyword>
<dbReference type="RefSeq" id="WP_154526674.1">
    <property type="nucleotide sequence ID" value="NZ_JAXEDB010000052.1"/>
</dbReference>
<evidence type="ECO:0000256" key="1">
    <source>
        <dbReference type="ARBA" id="ARBA00004651"/>
    </source>
</evidence>
<evidence type="ECO:0000313" key="9">
    <source>
        <dbReference type="Proteomes" id="UP000481852"/>
    </source>
</evidence>
<feature type="transmembrane region" description="Helical" evidence="6">
    <location>
        <begin position="308"/>
        <end position="329"/>
    </location>
</feature>
<proteinExistence type="predicted"/>
<evidence type="ECO:0000259" key="7">
    <source>
        <dbReference type="Pfam" id="PF12698"/>
    </source>
</evidence>
<keyword evidence="9" id="KW-1185">Reference proteome</keyword>
<evidence type="ECO:0000313" key="8">
    <source>
        <dbReference type="EMBL" id="MSS15631.1"/>
    </source>
</evidence>
<gene>
    <name evidence="8" type="ORF">FYJ35_11400</name>
</gene>
<evidence type="ECO:0000256" key="3">
    <source>
        <dbReference type="ARBA" id="ARBA00022692"/>
    </source>
</evidence>
<dbReference type="GO" id="GO:0140359">
    <property type="term" value="F:ABC-type transporter activity"/>
    <property type="evidence" value="ECO:0007669"/>
    <property type="project" value="InterPro"/>
</dbReference>